<dbReference type="SUPFAM" id="SSF49764">
    <property type="entry name" value="HSP20-like chaperones"/>
    <property type="match status" value="1"/>
</dbReference>
<dbReference type="InterPro" id="IPR037898">
    <property type="entry name" value="NudC_fam"/>
</dbReference>
<dbReference type="InterPro" id="IPR007052">
    <property type="entry name" value="CS_dom"/>
</dbReference>
<keyword evidence="3" id="KW-1185">Reference proteome</keyword>
<dbReference type="GO" id="GO:0051082">
    <property type="term" value="F:unfolded protein binding"/>
    <property type="evidence" value="ECO:0007669"/>
    <property type="project" value="TreeGrafter"/>
</dbReference>
<protein>
    <recommendedName>
        <fullName evidence="1">CS domain-containing protein</fullName>
    </recommendedName>
</protein>
<evidence type="ECO:0000313" key="2">
    <source>
        <dbReference type="EMBL" id="KAK7097492.1"/>
    </source>
</evidence>
<sequence>MANFDERSGVVPCKTEWGAWWQTLEEVYIEANTGSDISAKVVKCDIRPRHLKIVVYGEVLVDGDLCEAVQPDDSTWTIEDKRVLRVCLSKALATADHCWKSLLTDRYHVDPYTLDEMQKKLTLQRFQMENPGFDFSGATVTGNYQEGGPQFKH</sequence>
<organism evidence="2 3">
    <name type="scientific">Littorina saxatilis</name>
    <dbReference type="NCBI Taxonomy" id="31220"/>
    <lineage>
        <taxon>Eukaryota</taxon>
        <taxon>Metazoa</taxon>
        <taxon>Spiralia</taxon>
        <taxon>Lophotrochozoa</taxon>
        <taxon>Mollusca</taxon>
        <taxon>Gastropoda</taxon>
        <taxon>Caenogastropoda</taxon>
        <taxon>Littorinimorpha</taxon>
        <taxon>Littorinoidea</taxon>
        <taxon>Littorinidae</taxon>
        <taxon>Littorina</taxon>
    </lineage>
</organism>
<feature type="domain" description="CS" evidence="1">
    <location>
        <begin position="13"/>
        <end position="103"/>
    </location>
</feature>
<dbReference type="GO" id="GO:0005737">
    <property type="term" value="C:cytoplasm"/>
    <property type="evidence" value="ECO:0007669"/>
    <property type="project" value="TreeGrafter"/>
</dbReference>
<dbReference type="PANTHER" id="PTHR12356">
    <property type="entry name" value="NUCLEAR MOVEMENT PROTEIN NUDC"/>
    <property type="match status" value="1"/>
</dbReference>
<dbReference type="Gene3D" id="1.20.5.740">
    <property type="entry name" value="Single helix bin"/>
    <property type="match status" value="1"/>
</dbReference>
<evidence type="ECO:0000259" key="1">
    <source>
        <dbReference type="PROSITE" id="PS51203"/>
    </source>
</evidence>
<dbReference type="Gene3D" id="2.60.40.790">
    <property type="match status" value="1"/>
</dbReference>
<dbReference type="GO" id="GO:0006457">
    <property type="term" value="P:protein folding"/>
    <property type="evidence" value="ECO:0007669"/>
    <property type="project" value="TreeGrafter"/>
</dbReference>
<dbReference type="AlphaFoldDB" id="A0AAN9B255"/>
<evidence type="ECO:0000313" key="3">
    <source>
        <dbReference type="Proteomes" id="UP001374579"/>
    </source>
</evidence>
<name>A0AAN9B255_9CAEN</name>
<gene>
    <name evidence="2" type="ORF">V1264_004462</name>
</gene>
<dbReference type="Pfam" id="PF04969">
    <property type="entry name" value="CS"/>
    <property type="match status" value="1"/>
</dbReference>
<accession>A0AAN9B255</accession>
<dbReference type="InterPro" id="IPR008978">
    <property type="entry name" value="HSP20-like_chaperone"/>
</dbReference>
<proteinExistence type="predicted"/>
<dbReference type="PANTHER" id="PTHR12356:SF18">
    <property type="entry name" value="NUDC DOMAIN-CONTAINING PROTEIN 2"/>
    <property type="match status" value="1"/>
</dbReference>
<comment type="caution">
    <text evidence="2">The sequence shown here is derived from an EMBL/GenBank/DDBJ whole genome shotgun (WGS) entry which is preliminary data.</text>
</comment>
<dbReference type="PROSITE" id="PS51203">
    <property type="entry name" value="CS"/>
    <property type="match status" value="1"/>
</dbReference>
<dbReference type="Proteomes" id="UP001374579">
    <property type="component" value="Unassembled WGS sequence"/>
</dbReference>
<reference evidence="2 3" key="1">
    <citation type="submission" date="2024-02" db="EMBL/GenBank/DDBJ databases">
        <title>Chromosome-scale genome assembly of the rough periwinkle Littorina saxatilis.</title>
        <authorList>
            <person name="De Jode A."/>
            <person name="Faria R."/>
            <person name="Formenti G."/>
            <person name="Sims Y."/>
            <person name="Smith T.P."/>
            <person name="Tracey A."/>
            <person name="Wood J.M.D."/>
            <person name="Zagrodzka Z.B."/>
            <person name="Johannesson K."/>
            <person name="Butlin R.K."/>
            <person name="Leder E.H."/>
        </authorList>
    </citation>
    <scope>NUCLEOTIDE SEQUENCE [LARGE SCALE GENOMIC DNA]</scope>
    <source>
        <strain evidence="2">Snail1</strain>
        <tissue evidence="2">Muscle</tissue>
    </source>
</reference>
<dbReference type="EMBL" id="JBAMIC010000013">
    <property type="protein sequence ID" value="KAK7097492.1"/>
    <property type="molecule type" value="Genomic_DNA"/>
</dbReference>